<dbReference type="OrthoDB" id="6433977at2759"/>
<keyword evidence="17" id="KW-1185">Reference proteome</keyword>
<dbReference type="GO" id="GO:0006508">
    <property type="term" value="P:proteolysis"/>
    <property type="evidence" value="ECO:0007669"/>
    <property type="project" value="UniProtKB-KW"/>
</dbReference>
<evidence type="ECO:0000256" key="7">
    <source>
        <dbReference type="ARBA" id="ARBA00022833"/>
    </source>
</evidence>
<dbReference type="Gene3D" id="3.40.390.10">
    <property type="entry name" value="Collagenase (Catalytic Domain)"/>
    <property type="match status" value="1"/>
</dbReference>
<reference evidence="16" key="1">
    <citation type="submission" date="2020-08" db="EMBL/GenBank/DDBJ databases">
        <title>Multicomponent nature underlies the extraordinary mechanical properties of spider dragline silk.</title>
        <authorList>
            <person name="Kono N."/>
            <person name="Nakamura H."/>
            <person name="Mori M."/>
            <person name="Yoshida Y."/>
            <person name="Ohtoshi R."/>
            <person name="Malay A.D."/>
            <person name="Moran D.A.P."/>
            <person name="Tomita M."/>
            <person name="Numata K."/>
            <person name="Arakawa K."/>
        </authorList>
    </citation>
    <scope>NUCLEOTIDE SEQUENCE</scope>
</reference>
<feature type="domain" description="Peptidase M12B" evidence="15">
    <location>
        <begin position="1"/>
        <end position="203"/>
    </location>
</feature>
<dbReference type="Pfam" id="PF00090">
    <property type="entry name" value="TSP_1"/>
    <property type="match status" value="1"/>
</dbReference>
<dbReference type="InterPro" id="IPR036383">
    <property type="entry name" value="TSP1_rpt_sf"/>
</dbReference>
<evidence type="ECO:0000313" key="17">
    <source>
        <dbReference type="Proteomes" id="UP000886998"/>
    </source>
</evidence>
<gene>
    <name evidence="16" type="primary">ADAMTS9</name>
    <name evidence="16" type="ORF">TNIN_116031</name>
</gene>
<keyword evidence="6" id="KW-0378">Hydrolase</keyword>
<feature type="disulfide bond" evidence="13">
    <location>
        <begin position="228"/>
        <end position="250"/>
    </location>
</feature>
<feature type="disulfide bond" evidence="13">
    <location>
        <begin position="97"/>
        <end position="103"/>
    </location>
</feature>
<dbReference type="SUPFAM" id="SSF82895">
    <property type="entry name" value="TSP-1 type 1 repeat"/>
    <property type="match status" value="1"/>
</dbReference>
<feature type="disulfide bond" evidence="13">
    <location>
        <begin position="312"/>
        <end position="350"/>
    </location>
</feature>
<dbReference type="AlphaFoldDB" id="A0A8X6WRU0"/>
<feature type="disulfide bond" evidence="13">
    <location>
        <begin position="115"/>
        <end position="198"/>
    </location>
</feature>
<sequence>MVVADSKMKRYHGDNLEMYILTLMTSVSLIFKDPTIGNNVNISVVKLIIMSEDEDAGIIFPSASKTLRNFCRWQQELNDPQGYYHDTAILLTREDLCRHSRTCDTLGLAQSGMACDRESSCAVVEDNGLSAAFTVAHEIGHILGIPHDDDAKCNRFHKQGQRLHVMARMLDYNSFPWTWSDCSRHFITTFLDAGYGHCLLSQSKKDLLSTYEHVKKPAGELYDMDYQCELVFGKGSRICPFMPVCKRLWCTMEDFTLGGCRTQHMPWADGTKCGPDKSCLRGECVLDPVFEAPAQNGEWGEWQSYGPCSRSCGGGVARSIRECDNPRPTNGGRYCVGERIRYKSCQTRNCPVGSTDFREEQCRSFNGKTFGFPGVDANVKWVPHYTGVEPEDSCKLYCRAARSSAYFLLKERVIDGTTCGPETYDICINGKCMAAGCDHKLYSDAVDDVCGVCDGDGTSCRVIRGKSIPLQYEGMIKAAQLSIPRRKRRNDWVPYWKDHNIEALIHERDSACNDLEKNNNIENRRKFVDICHKVEEEIAAYKREKWADFCGILDPRKDSQHWNVIKVLKSRSTQVNNRPTSNIIVSNGHKSKTDLEAANLLATNYQQASKLSFQNSDKKQKKACKQVLQQNKSYTQKDIFTKELTLEELECAIQKLDPNKSPGIDLIFGSMTKHFGTCTRRTLLRIFNLSWKSGKPPTLWKKSITIPILKHGKDAACCKLLLTLRSLTSLQPSPMVLRIPITTGEDLGSTYRTQMAQRQGINYQRGDCVQLYKKLLP</sequence>
<dbReference type="PROSITE" id="PS50092">
    <property type="entry name" value="TSP1"/>
    <property type="match status" value="1"/>
</dbReference>
<comment type="subcellular location">
    <subcellularLocation>
        <location evidence="1">Secreted</location>
        <location evidence="1">Extracellular space</location>
        <location evidence="1">Extracellular matrix</location>
    </subcellularLocation>
</comment>
<keyword evidence="7 12" id="KW-0862">Zinc</keyword>
<dbReference type="EMBL" id="BMAV01001458">
    <property type="protein sequence ID" value="GFY39610.1"/>
    <property type="molecule type" value="Genomic_DNA"/>
</dbReference>
<evidence type="ECO:0000256" key="4">
    <source>
        <dbReference type="ARBA" id="ARBA00022670"/>
    </source>
</evidence>
<dbReference type="PRINTS" id="PR01857">
    <property type="entry name" value="ADAMTSFAMILY"/>
</dbReference>
<feature type="binding site" evidence="12 14">
    <location>
        <position position="137"/>
    </location>
    <ligand>
        <name>Zn(2+)</name>
        <dbReference type="ChEBI" id="CHEBI:29105"/>
        <note>catalytic</note>
    </ligand>
</feature>
<evidence type="ECO:0000256" key="11">
    <source>
        <dbReference type="PIRSR" id="PIRSR613273-1"/>
    </source>
</evidence>
<dbReference type="InterPro" id="IPR000884">
    <property type="entry name" value="TSP1_rpt"/>
</dbReference>
<evidence type="ECO:0000256" key="8">
    <source>
        <dbReference type="ARBA" id="ARBA00023049"/>
    </source>
</evidence>
<dbReference type="GO" id="GO:0004222">
    <property type="term" value="F:metalloendopeptidase activity"/>
    <property type="evidence" value="ECO:0007669"/>
    <property type="project" value="InterPro"/>
</dbReference>
<evidence type="ECO:0000256" key="14">
    <source>
        <dbReference type="PROSITE-ProRule" id="PRU00276"/>
    </source>
</evidence>
<dbReference type="FunFam" id="3.40.390.10:FF:000001">
    <property type="entry name" value="A disintegrin and metalloproteinase with thrombospondin motifs 1"/>
    <property type="match status" value="1"/>
</dbReference>
<dbReference type="InterPro" id="IPR013273">
    <property type="entry name" value="ADAMTS/ADAMTS-like"/>
</dbReference>
<dbReference type="InterPro" id="IPR024079">
    <property type="entry name" value="MetalloPept_cat_dom_sf"/>
</dbReference>
<evidence type="ECO:0000256" key="12">
    <source>
        <dbReference type="PIRSR" id="PIRSR613273-2"/>
    </source>
</evidence>
<comment type="cofactor">
    <cofactor evidence="12">
        <name>Zn(2+)</name>
        <dbReference type="ChEBI" id="CHEBI:29105"/>
    </cofactor>
    <text evidence="12">Binds 1 zinc ion per subunit.</text>
</comment>
<feature type="active site" evidence="11 14">
    <location>
        <position position="138"/>
    </location>
</feature>
<evidence type="ECO:0000256" key="2">
    <source>
        <dbReference type="ARBA" id="ARBA00022525"/>
    </source>
</evidence>
<proteinExistence type="predicted"/>
<dbReference type="SUPFAM" id="SSF55486">
    <property type="entry name" value="Metalloproteases ('zincins'), catalytic domain"/>
    <property type="match status" value="1"/>
</dbReference>
<keyword evidence="4" id="KW-0645">Protease</keyword>
<keyword evidence="2" id="KW-0964">Secreted</keyword>
<dbReference type="GO" id="GO:0046872">
    <property type="term" value="F:metal ion binding"/>
    <property type="evidence" value="ECO:0007669"/>
    <property type="project" value="UniProtKB-KW"/>
</dbReference>
<dbReference type="InterPro" id="IPR041645">
    <property type="entry name" value="ADAMTS_CR_2"/>
</dbReference>
<dbReference type="InterPro" id="IPR050439">
    <property type="entry name" value="ADAMTS_ADAMTS-like"/>
</dbReference>
<feature type="disulfide bond" evidence="13">
    <location>
        <begin position="239"/>
        <end position="260"/>
    </location>
</feature>
<evidence type="ECO:0000256" key="6">
    <source>
        <dbReference type="ARBA" id="ARBA00022801"/>
    </source>
</evidence>
<name>A0A8X6WRU0_9ARAC</name>
<protein>
    <submittedName>
        <fullName evidence="16">A disintegrin and metalloproteinase with thrombospondin motifs 9</fullName>
    </submittedName>
</protein>
<dbReference type="InterPro" id="IPR045371">
    <property type="entry name" value="ADAMTS_CR_3"/>
</dbReference>
<dbReference type="Gene3D" id="2.20.100.10">
    <property type="entry name" value="Thrombospondin type-1 (TSP1) repeat"/>
    <property type="match status" value="1"/>
</dbReference>
<feature type="disulfide bond" evidence="13">
    <location>
        <begin position="323"/>
        <end position="335"/>
    </location>
</feature>
<dbReference type="SMART" id="SM00209">
    <property type="entry name" value="TSP1"/>
    <property type="match status" value="1"/>
</dbReference>
<evidence type="ECO:0000256" key="9">
    <source>
        <dbReference type="ARBA" id="ARBA00023157"/>
    </source>
</evidence>
<feature type="binding site" evidence="12">
    <location>
        <position position="86"/>
    </location>
    <ligand>
        <name>Ca(2+)</name>
        <dbReference type="ChEBI" id="CHEBI:29108"/>
        <label>1</label>
    </ligand>
</feature>
<dbReference type="Pfam" id="PF19236">
    <property type="entry name" value="ADAMTS_CR_3"/>
    <property type="match status" value="1"/>
</dbReference>
<evidence type="ECO:0000313" key="16">
    <source>
        <dbReference type="EMBL" id="GFY39610.1"/>
    </source>
</evidence>
<dbReference type="Gene3D" id="3.40.1620.60">
    <property type="match status" value="2"/>
</dbReference>
<feature type="binding site" evidence="12 14">
    <location>
        <position position="141"/>
    </location>
    <ligand>
        <name>Zn(2+)</name>
        <dbReference type="ChEBI" id="CHEBI:29105"/>
        <note>catalytic</note>
    </ligand>
</feature>
<feature type="disulfide bond" evidence="13">
    <location>
        <begin position="273"/>
        <end position="284"/>
    </location>
</feature>
<dbReference type="GO" id="GO:0030198">
    <property type="term" value="P:extracellular matrix organization"/>
    <property type="evidence" value="ECO:0007669"/>
    <property type="project" value="InterPro"/>
</dbReference>
<dbReference type="Pfam" id="PF17771">
    <property type="entry name" value="ADAMTS_CR_2"/>
    <property type="match status" value="1"/>
</dbReference>
<feature type="disulfide bond" evidence="13">
    <location>
        <begin position="153"/>
        <end position="182"/>
    </location>
</feature>
<dbReference type="PANTHER" id="PTHR13723:SF278">
    <property type="entry name" value="ADAM METALLOPEPTIDASE WITH THROMBOSPONDIN TYPE 1 MOTIF A, ISOFORM B"/>
    <property type="match status" value="1"/>
</dbReference>
<dbReference type="Proteomes" id="UP000886998">
    <property type="component" value="Unassembled WGS sequence"/>
</dbReference>
<dbReference type="PANTHER" id="PTHR13723">
    <property type="entry name" value="ADAMTS A DISINTEGRIN AND METALLOPROTEASE WITH THROMBOSPONDIN MOTIFS PROTEASE"/>
    <property type="match status" value="1"/>
</dbReference>
<dbReference type="FunFam" id="2.20.100.10:FF:000006">
    <property type="entry name" value="A disintegrin and metalloproteinase with thrombospondin motifs 1"/>
    <property type="match status" value="1"/>
</dbReference>
<feature type="disulfide bond" evidence="13">
    <location>
        <begin position="71"/>
        <end position="121"/>
    </location>
</feature>
<keyword evidence="5 12" id="KW-0479">Metal-binding</keyword>
<feature type="binding site" evidence="12 14">
    <location>
        <position position="147"/>
    </location>
    <ligand>
        <name>Zn(2+)</name>
        <dbReference type="ChEBI" id="CHEBI:29105"/>
        <note>catalytic</note>
    </ligand>
</feature>
<evidence type="ECO:0000256" key="13">
    <source>
        <dbReference type="PIRSR" id="PIRSR613273-3"/>
    </source>
</evidence>
<feature type="binding site" evidence="12">
    <location>
        <position position="198"/>
    </location>
    <ligand>
        <name>Ca(2+)</name>
        <dbReference type="ChEBI" id="CHEBI:29108"/>
        <label>1</label>
    </ligand>
</feature>
<organism evidence="16 17">
    <name type="scientific">Trichonephila inaurata madagascariensis</name>
    <dbReference type="NCBI Taxonomy" id="2747483"/>
    <lineage>
        <taxon>Eukaryota</taxon>
        <taxon>Metazoa</taxon>
        <taxon>Ecdysozoa</taxon>
        <taxon>Arthropoda</taxon>
        <taxon>Chelicerata</taxon>
        <taxon>Arachnida</taxon>
        <taxon>Araneae</taxon>
        <taxon>Araneomorphae</taxon>
        <taxon>Entelegynae</taxon>
        <taxon>Araneoidea</taxon>
        <taxon>Nephilidae</taxon>
        <taxon>Trichonephila</taxon>
        <taxon>Trichonephila inaurata</taxon>
    </lineage>
</organism>
<comment type="caution">
    <text evidence="16">The sequence shown here is derived from an EMBL/GenBank/DDBJ whole genome shotgun (WGS) entry which is preliminary data.</text>
</comment>
<evidence type="ECO:0000256" key="5">
    <source>
        <dbReference type="ARBA" id="ARBA00022723"/>
    </source>
</evidence>
<dbReference type="GO" id="GO:0031012">
    <property type="term" value="C:extracellular matrix"/>
    <property type="evidence" value="ECO:0007669"/>
    <property type="project" value="TreeGrafter"/>
</dbReference>
<dbReference type="CDD" id="cd04273">
    <property type="entry name" value="ZnMc_ADAMTS_like"/>
    <property type="match status" value="1"/>
</dbReference>
<keyword evidence="3" id="KW-0272">Extracellular matrix</keyword>
<comment type="caution">
    <text evidence="14">Lacks conserved residue(s) required for the propagation of feature annotation.</text>
</comment>
<keyword evidence="9 13" id="KW-1015">Disulfide bond</keyword>
<evidence type="ECO:0000256" key="1">
    <source>
        <dbReference type="ARBA" id="ARBA00004498"/>
    </source>
</evidence>
<evidence type="ECO:0000256" key="3">
    <source>
        <dbReference type="ARBA" id="ARBA00022530"/>
    </source>
</evidence>
<keyword evidence="8" id="KW-0482">Metalloprotease</keyword>
<accession>A0A8X6WRU0</accession>
<feature type="disulfide bond" evidence="13">
    <location>
        <begin position="308"/>
        <end position="345"/>
    </location>
</feature>
<dbReference type="PROSITE" id="PS50215">
    <property type="entry name" value="ADAM_MEPRO"/>
    <property type="match status" value="1"/>
</dbReference>
<keyword evidence="12" id="KW-0106">Calcium</keyword>
<feature type="disulfide bond" evidence="13">
    <location>
        <begin position="245"/>
        <end position="279"/>
    </location>
</feature>
<evidence type="ECO:0000259" key="15">
    <source>
        <dbReference type="PROSITE" id="PS50215"/>
    </source>
</evidence>
<dbReference type="InterPro" id="IPR001590">
    <property type="entry name" value="Peptidase_M12B"/>
</dbReference>
<evidence type="ECO:0000256" key="10">
    <source>
        <dbReference type="ARBA" id="ARBA00023180"/>
    </source>
</evidence>
<keyword evidence="10" id="KW-0325">Glycoprotein</keyword>
<dbReference type="Pfam" id="PF01421">
    <property type="entry name" value="Reprolysin"/>
    <property type="match status" value="1"/>
</dbReference>